<comment type="caution">
    <text evidence="6">The sequence shown here is derived from an EMBL/GenBank/DDBJ whole genome shotgun (WGS) entry which is preliminary data.</text>
</comment>
<evidence type="ECO:0000259" key="5">
    <source>
        <dbReference type="Pfam" id="PF01103"/>
    </source>
</evidence>
<proteinExistence type="predicted"/>
<keyword evidence="7" id="KW-1185">Reference proteome</keyword>
<dbReference type="Proteomes" id="UP001379235">
    <property type="component" value="Unassembled WGS sequence"/>
</dbReference>
<protein>
    <submittedName>
        <fullName evidence="6">BamA/TamA family outer membrane protein</fullName>
    </submittedName>
</protein>
<keyword evidence="2" id="KW-1134">Transmembrane beta strand</keyword>
<keyword evidence="3" id="KW-0472">Membrane</keyword>
<evidence type="ECO:0000313" key="6">
    <source>
        <dbReference type="EMBL" id="MEJ6011565.1"/>
    </source>
</evidence>
<dbReference type="Gene3D" id="3.10.20.310">
    <property type="entry name" value="membrane protein fhac"/>
    <property type="match status" value="1"/>
</dbReference>
<keyword evidence="2" id="KW-0812">Transmembrane</keyword>
<reference evidence="6 7" key="1">
    <citation type="submission" date="2024-03" db="EMBL/GenBank/DDBJ databases">
        <authorList>
            <person name="Jo J.-H."/>
        </authorList>
    </citation>
    <scope>NUCLEOTIDE SEQUENCE [LARGE SCALE GENOMIC DNA]</scope>
    <source>
        <strain evidence="6 7">AS3R-12</strain>
    </source>
</reference>
<dbReference type="PANTHER" id="PTHR12815:SF42">
    <property type="entry name" value="BACTERIAL SURFACE ANTIGEN (D15) DOMAIN-CONTAINING PROTEIN"/>
    <property type="match status" value="1"/>
</dbReference>
<feature type="domain" description="Bacterial surface antigen (D15)" evidence="5">
    <location>
        <begin position="450"/>
        <end position="737"/>
    </location>
</feature>
<sequence>MTLGHTRLLAISLLAGAAHFAVPVARAAQAIPPAGGPITVPAPPPGANLPVAEPIVPDAEFEKAIPAISPADDPELSRPLESIDEFERRLAAQQPGETNPAPTTIAVPAAEAATTAPAPIGSAPVRDAELVAPLAPLESFKVEPTTFAEPEKDTRDVEVAYLVQVNGLGDAAVADGLEGRFNGASALKGGKGKAANAAQVSSRAGEDIVLLKKLLAAEGWMDSRVTSRIEQPQAEAGKPLTVVFDVVPAKRFAFTSVEIDAAPTIPATLIRDNLALQVGEPVIAERVLGAEAKVALALPENGYPFATVGQRDVLLDQDTGGADYTLPVAVGARGSFGAIVSSGKEAFGASHVEVLARFKPGELYDSRKVDDLRQAMIATGLFRSIGVEPKGTGKPGSDGTEVVDLAVQQEAGPPRVIAASAGYNTGEGFRIEGSWTHRNLFPPEGALIVSGVAGTQEQGAGVTFRRSNAGQRDRSFELGLDLNHSSYDAFSAYTGRLAARVSYDSTPLWQKRLTFAYGAQIIGTNESVYDFTLGARERRTYAIAGLTGQIGLDTTDSLLDPKEGFRVTALVEPEGSLQRGFSPYARVQLDGSAYYPVGKNLVVAGRVRVASIQGVDLDDLAPSRRLFAGGGGSVRGFAYQQLGPLDPAGDPTGGRSLNEAAFEVRYRFGDYGVVAFADVGQSYATSLPDFSNLRAGVGLGARLYTNFGPMRVDLAMPLARRPGEGWLNVYVSIGQAF</sequence>
<dbReference type="PANTHER" id="PTHR12815">
    <property type="entry name" value="SORTING AND ASSEMBLY MACHINERY SAMM50 PROTEIN FAMILY MEMBER"/>
    <property type="match status" value="1"/>
</dbReference>
<feature type="signal peptide" evidence="4">
    <location>
        <begin position="1"/>
        <end position="27"/>
    </location>
</feature>
<dbReference type="Gene3D" id="2.40.160.50">
    <property type="entry name" value="membrane protein fhac: a member of the omp85/tpsb transporter family"/>
    <property type="match status" value="1"/>
</dbReference>
<feature type="chain" id="PRO_5045805999" evidence="4">
    <location>
        <begin position="28"/>
        <end position="737"/>
    </location>
</feature>
<comment type="subcellular location">
    <subcellularLocation>
        <location evidence="1">Membrane</location>
    </subcellularLocation>
</comment>
<evidence type="ECO:0000256" key="1">
    <source>
        <dbReference type="ARBA" id="ARBA00004370"/>
    </source>
</evidence>
<evidence type="ECO:0000256" key="4">
    <source>
        <dbReference type="SAM" id="SignalP"/>
    </source>
</evidence>
<dbReference type="EMBL" id="JBBHJY010000009">
    <property type="protein sequence ID" value="MEJ6011565.1"/>
    <property type="molecule type" value="Genomic_DNA"/>
</dbReference>
<evidence type="ECO:0000256" key="2">
    <source>
        <dbReference type="ARBA" id="ARBA00022452"/>
    </source>
</evidence>
<evidence type="ECO:0000256" key="3">
    <source>
        <dbReference type="ARBA" id="ARBA00023136"/>
    </source>
</evidence>
<organism evidence="6 7">
    <name type="scientific">Novosphingobium aquae</name>
    <dbReference type="NCBI Taxonomy" id="3133435"/>
    <lineage>
        <taxon>Bacteria</taxon>
        <taxon>Pseudomonadati</taxon>
        <taxon>Pseudomonadota</taxon>
        <taxon>Alphaproteobacteria</taxon>
        <taxon>Sphingomonadales</taxon>
        <taxon>Sphingomonadaceae</taxon>
        <taxon>Novosphingobium</taxon>
    </lineage>
</organism>
<keyword evidence="4" id="KW-0732">Signal</keyword>
<dbReference type="RefSeq" id="WP_339968942.1">
    <property type="nucleotide sequence ID" value="NZ_JBBHJY010000009.1"/>
</dbReference>
<evidence type="ECO:0000313" key="7">
    <source>
        <dbReference type="Proteomes" id="UP001379235"/>
    </source>
</evidence>
<dbReference type="Pfam" id="PF01103">
    <property type="entry name" value="Omp85"/>
    <property type="match status" value="1"/>
</dbReference>
<name>A0ABU8SC65_9SPHN</name>
<dbReference type="InterPro" id="IPR000184">
    <property type="entry name" value="Bac_surfAg_D15"/>
</dbReference>
<dbReference type="InterPro" id="IPR039910">
    <property type="entry name" value="D15-like"/>
</dbReference>
<accession>A0ABU8SC65</accession>
<gene>
    <name evidence="6" type="ORF">WG900_16755</name>
</gene>